<evidence type="ECO:0000313" key="2">
    <source>
        <dbReference type="Proteomes" id="UP000186601"/>
    </source>
</evidence>
<name>A0A2R6NEL6_9APHY</name>
<dbReference type="AlphaFoldDB" id="A0A2R6NEL6"/>
<protein>
    <submittedName>
        <fullName evidence="1">Uncharacterized protein</fullName>
    </submittedName>
</protein>
<keyword evidence="2" id="KW-1185">Reference proteome</keyword>
<dbReference type="OrthoDB" id="2756789at2759"/>
<proteinExistence type="predicted"/>
<gene>
    <name evidence="1" type="ORF">PHLCEN_2v13348</name>
</gene>
<comment type="caution">
    <text evidence="1">The sequence shown here is derived from an EMBL/GenBank/DDBJ whole genome shotgun (WGS) entry which is preliminary data.</text>
</comment>
<sequence>MARVDPHLIFACEVILDVDGPLLRSMRTVQHSYIRRRLGLNKRSSTAVLFTETRLWPIRYRRVYLALQYLAYILRESPELALLALHELVALCAEGKSSLMGDLNHSLRRLPVPVIMEEETALTVPNVQILLNLVEKSMWEHLEEQVESSPKFVLLHGRLEYIQKQRSMEHRTLAFRDYLQVVVPDHRKALARLVCSDHPLAIEQLRRTAARNHIPRMSRTCRFCRIPGTVESEQHALIDCSNDELVSLCESFMTKAIQAVPAIARQRRELSSISFLRALLSWTRVTELLGKYTHRIFRLCTLTPLLIHNDFVIDGEGND</sequence>
<dbReference type="Proteomes" id="UP000186601">
    <property type="component" value="Unassembled WGS sequence"/>
</dbReference>
<organism evidence="1 2">
    <name type="scientific">Hermanssonia centrifuga</name>
    <dbReference type="NCBI Taxonomy" id="98765"/>
    <lineage>
        <taxon>Eukaryota</taxon>
        <taxon>Fungi</taxon>
        <taxon>Dikarya</taxon>
        <taxon>Basidiomycota</taxon>
        <taxon>Agaricomycotina</taxon>
        <taxon>Agaricomycetes</taxon>
        <taxon>Polyporales</taxon>
        <taxon>Meruliaceae</taxon>
        <taxon>Hermanssonia</taxon>
    </lineage>
</organism>
<accession>A0A2R6NEL6</accession>
<dbReference type="EMBL" id="MLYV02001323">
    <property type="protein sequence ID" value="PSR70786.1"/>
    <property type="molecule type" value="Genomic_DNA"/>
</dbReference>
<evidence type="ECO:0000313" key="1">
    <source>
        <dbReference type="EMBL" id="PSR70786.1"/>
    </source>
</evidence>
<reference evidence="1 2" key="1">
    <citation type="submission" date="2018-02" db="EMBL/GenBank/DDBJ databases">
        <title>Genome sequence of the basidiomycete white-rot fungus Phlebia centrifuga.</title>
        <authorList>
            <person name="Granchi Z."/>
            <person name="Peng M."/>
            <person name="de Vries R.P."/>
            <person name="Hilden K."/>
            <person name="Makela M.R."/>
            <person name="Grigoriev I."/>
            <person name="Riley R."/>
        </authorList>
    </citation>
    <scope>NUCLEOTIDE SEQUENCE [LARGE SCALE GENOMIC DNA]</scope>
    <source>
        <strain evidence="1 2">FBCC195</strain>
    </source>
</reference>
<dbReference type="STRING" id="98765.A0A2R6NEL6"/>